<evidence type="ECO:0008006" key="3">
    <source>
        <dbReference type="Google" id="ProtNLM"/>
    </source>
</evidence>
<dbReference type="EMBL" id="BMSJ01000003">
    <property type="protein sequence ID" value="GGR20239.1"/>
    <property type="molecule type" value="Genomic_DNA"/>
</dbReference>
<dbReference type="Proteomes" id="UP000642014">
    <property type="component" value="Unassembled WGS sequence"/>
</dbReference>
<name>A0AAV4KHZ6_9ACTN</name>
<evidence type="ECO:0000313" key="2">
    <source>
        <dbReference type="Proteomes" id="UP000642014"/>
    </source>
</evidence>
<dbReference type="RefSeq" id="WP_159072884.1">
    <property type="nucleotide sequence ID" value="NZ_BMSJ01000003.1"/>
</dbReference>
<accession>A0AAV4KHZ6</accession>
<dbReference type="GeneID" id="300356959"/>
<reference evidence="1 2" key="1">
    <citation type="journal article" date="2014" name="Int. J. Syst. Evol. Microbiol.">
        <title>Complete genome sequence of Corynebacterium casei LMG S-19264T (=DSM 44701T), isolated from a smear-ripened cheese.</title>
        <authorList>
            <consortium name="US DOE Joint Genome Institute (JGI-PGF)"/>
            <person name="Walter F."/>
            <person name="Albersmeier A."/>
            <person name="Kalinowski J."/>
            <person name="Ruckert C."/>
        </authorList>
    </citation>
    <scope>NUCLEOTIDE SEQUENCE [LARGE SCALE GENOMIC DNA]</scope>
    <source>
        <strain evidence="1 2">JCM 4205</strain>
    </source>
</reference>
<protein>
    <recommendedName>
        <fullName evidence="3">Transposase DDE domain-containing protein</fullName>
    </recommendedName>
</protein>
<comment type="caution">
    <text evidence="1">The sequence shown here is derived from an EMBL/GenBank/DDBJ whole genome shotgun (WGS) entry which is preliminary data.</text>
</comment>
<sequence length="108" mass="12164">MVAYPAVLGVSHELTACVARLLYEHRRTRNTRRRRLDCFEQTLFGSARLRMICRGANRTADVVKTVSVLRLASAWSRRGSVHMVLLPAEEADEQGFKRSTVSSDEQSG</sequence>
<gene>
    <name evidence="1" type="ORF">GCM10010497_23090</name>
</gene>
<proteinExistence type="predicted"/>
<organism evidence="1 2">
    <name type="scientific">Streptomyces cinereoruber</name>
    <dbReference type="NCBI Taxonomy" id="67260"/>
    <lineage>
        <taxon>Bacteria</taxon>
        <taxon>Bacillati</taxon>
        <taxon>Actinomycetota</taxon>
        <taxon>Actinomycetes</taxon>
        <taxon>Kitasatosporales</taxon>
        <taxon>Streptomycetaceae</taxon>
        <taxon>Streptomyces</taxon>
    </lineage>
</organism>
<dbReference type="AlphaFoldDB" id="A0AAV4KHZ6"/>
<evidence type="ECO:0000313" key="1">
    <source>
        <dbReference type="EMBL" id="GGR20239.1"/>
    </source>
</evidence>